<dbReference type="Pfam" id="PF00702">
    <property type="entry name" value="Hydrolase"/>
    <property type="match status" value="1"/>
</dbReference>
<evidence type="ECO:0000313" key="3">
    <source>
        <dbReference type="Proteomes" id="UP001595704"/>
    </source>
</evidence>
<dbReference type="InterPro" id="IPR051540">
    <property type="entry name" value="S-2-haloacid_dehalogenase"/>
</dbReference>
<proteinExistence type="predicted"/>
<dbReference type="RefSeq" id="WP_191318138.1">
    <property type="nucleotide sequence ID" value="NZ_BNCG01000002.1"/>
</dbReference>
<organism evidence="2 3">
    <name type="scientific">Camelimonas fluminis</name>
    <dbReference type="NCBI Taxonomy" id="1576911"/>
    <lineage>
        <taxon>Bacteria</taxon>
        <taxon>Pseudomonadati</taxon>
        <taxon>Pseudomonadota</taxon>
        <taxon>Alphaproteobacteria</taxon>
        <taxon>Hyphomicrobiales</taxon>
        <taxon>Chelatococcaceae</taxon>
        <taxon>Camelimonas</taxon>
    </lineage>
</organism>
<dbReference type="InterPro" id="IPR006439">
    <property type="entry name" value="HAD-SF_hydro_IA"/>
</dbReference>
<dbReference type="CDD" id="cd02588">
    <property type="entry name" value="HAD_L2-DEX"/>
    <property type="match status" value="1"/>
</dbReference>
<accession>A0ABV7UE25</accession>
<name>A0ABV7UE25_9HYPH</name>
<dbReference type="SUPFAM" id="SSF56784">
    <property type="entry name" value="HAD-like"/>
    <property type="match status" value="1"/>
</dbReference>
<dbReference type="InterPro" id="IPR023214">
    <property type="entry name" value="HAD_sf"/>
</dbReference>
<gene>
    <name evidence="2" type="ORF">ACFONL_05960</name>
</gene>
<dbReference type="PRINTS" id="PR00413">
    <property type="entry name" value="HADHALOGNASE"/>
</dbReference>
<keyword evidence="3" id="KW-1185">Reference proteome</keyword>
<dbReference type="Gene3D" id="3.40.50.1000">
    <property type="entry name" value="HAD superfamily/HAD-like"/>
    <property type="match status" value="1"/>
</dbReference>
<dbReference type="PANTHER" id="PTHR43316:SF3">
    <property type="entry name" value="HALOACID DEHALOGENASE, TYPE II (AFU_ORTHOLOGUE AFUA_2G07750)-RELATED"/>
    <property type="match status" value="1"/>
</dbReference>
<dbReference type="NCBIfam" id="TIGR01428">
    <property type="entry name" value="HAD_type_II"/>
    <property type="match status" value="1"/>
</dbReference>
<comment type="caution">
    <text evidence="2">The sequence shown here is derived from an EMBL/GenBank/DDBJ whole genome shotgun (WGS) entry which is preliminary data.</text>
</comment>
<keyword evidence="1" id="KW-0378">Hydrolase</keyword>
<dbReference type="InterPro" id="IPR036412">
    <property type="entry name" value="HAD-like_sf"/>
</dbReference>
<protein>
    <submittedName>
        <fullName evidence="2">Haloacid dehalogenase type II</fullName>
    </submittedName>
</protein>
<evidence type="ECO:0000313" key="2">
    <source>
        <dbReference type="EMBL" id="MFC3636930.1"/>
    </source>
</evidence>
<reference evidence="3" key="1">
    <citation type="journal article" date="2019" name="Int. J. Syst. Evol. Microbiol.">
        <title>The Global Catalogue of Microorganisms (GCM) 10K type strain sequencing project: providing services to taxonomists for standard genome sequencing and annotation.</title>
        <authorList>
            <consortium name="The Broad Institute Genomics Platform"/>
            <consortium name="The Broad Institute Genome Sequencing Center for Infectious Disease"/>
            <person name="Wu L."/>
            <person name="Ma J."/>
        </authorList>
    </citation>
    <scope>NUCLEOTIDE SEQUENCE [LARGE SCALE GENOMIC DNA]</scope>
    <source>
        <strain evidence="3">KCTC 42282</strain>
    </source>
</reference>
<dbReference type="InterPro" id="IPR006328">
    <property type="entry name" value="2-HAD"/>
</dbReference>
<dbReference type="PANTHER" id="PTHR43316">
    <property type="entry name" value="HYDROLASE, HALOACID DELAHOGENASE-RELATED"/>
    <property type="match status" value="1"/>
</dbReference>
<sequence>MRGQIRAFVFDVFGTVVDWREGVAREFVASGLVPGADASLGLRFADAWRRRYAPSFMKVNRGERPFVKLDALHMENLLETLPEFGVDPSGLAPAQLERLNAAWRRLPPWPDSVEGLARLKTRYIIAPHSNGNLRLLLEMAKHGGLPWDAILGAEVVGAYKPTPHSYLRTAELLSLQPHEVCMTAAHNDDLQAARACGLRTAFIYRRTEYGPEQRTDLQPAADWDFVAESITDLASQAGCA</sequence>
<dbReference type="Proteomes" id="UP001595704">
    <property type="component" value="Unassembled WGS sequence"/>
</dbReference>
<dbReference type="EMBL" id="JBHRYC010000026">
    <property type="protein sequence ID" value="MFC3636930.1"/>
    <property type="molecule type" value="Genomic_DNA"/>
</dbReference>
<dbReference type="NCBIfam" id="TIGR01493">
    <property type="entry name" value="HAD-SF-IA-v2"/>
    <property type="match status" value="1"/>
</dbReference>
<evidence type="ECO:0000256" key="1">
    <source>
        <dbReference type="ARBA" id="ARBA00022801"/>
    </source>
</evidence>
<dbReference type="Gene3D" id="1.10.150.750">
    <property type="match status" value="1"/>
</dbReference>